<dbReference type="AlphaFoldDB" id="A0AAD4SEP4"/>
<proteinExistence type="predicted"/>
<evidence type="ECO:0000313" key="4">
    <source>
        <dbReference type="Proteomes" id="UP001202328"/>
    </source>
</evidence>
<comment type="caution">
    <text evidence="3">The sequence shown here is derived from an EMBL/GenBank/DDBJ whole genome shotgun (WGS) entry which is preliminary data.</text>
</comment>
<dbReference type="EMBL" id="JAJJMB010011511">
    <property type="protein sequence ID" value="KAI3901693.1"/>
    <property type="molecule type" value="Genomic_DNA"/>
</dbReference>
<gene>
    <name evidence="3" type="ORF">MKW98_021857</name>
</gene>
<accession>A0AAD4SEP4</accession>
<name>A0AAD4SEP4_9MAGN</name>
<organism evidence="3 4">
    <name type="scientific">Papaver atlanticum</name>
    <dbReference type="NCBI Taxonomy" id="357466"/>
    <lineage>
        <taxon>Eukaryota</taxon>
        <taxon>Viridiplantae</taxon>
        <taxon>Streptophyta</taxon>
        <taxon>Embryophyta</taxon>
        <taxon>Tracheophyta</taxon>
        <taxon>Spermatophyta</taxon>
        <taxon>Magnoliopsida</taxon>
        <taxon>Ranunculales</taxon>
        <taxon>Papaveraceae</taxon>
        <taxon>Papaveroideae</taxon>
        <taxon>Papaver</taxon>
    </lineage>
</organism>
<evidence type="ECO:0000313" key="3">
    <source>
        <dbReference type="EMBL" id="KAI3901693.1"/>
    </source>
</evidence>
<feature type="transmembrane region" description="Helical" evidence="1">
    <location>
        <begin position="172"/>
        <end position="198"/>
    </location>
</feature>
<dbReference type="Pfam" id="PF25829">
    <property type="entry name" value="DUF7953"/>
    <property type="match status" value="1"/>
</dbReference>
<dbReference type="Proteomes" id="UP001202328">
    <property type="component" value="Unassembled WGS sequence"/>
</dbReference>
<dbReference type="PANTHER" id="PTHR33780">
    <property type="entry name" value="EXPRESSED PROTEIN"/>
    <property type="match status" value="1"/>
</dbReference>
<evidence type="ECO:0000256" key="1">
    <source>
        <dbReference type="SAM" id="Phobius"/>
    </source>
</evidence>
<feature type="domain" description="DUF7953" evidence="2">
    <location>
        <begin position="34"/>
        <end position="145"/>
    </location>
</feature>
<keyword evidence="1" id="KW-0472">Membrane</keyword>
<dbReference type="PANTHER" id="PTHR33780:SF3">
    <property type="entry name" value="EXPRESSED PROTEIN"/>
    <property type="match status" value="1"/>
</dbReference>
<reference evidence="3" key="1">
    <citation type="submission" date="2022-04" db="EMBL/GenBank/DDBJ databases">
        <title>A functionally conserved STORR gene fusion in Papaver species that diverged 16.8 million years ago.</title>
        <authorList>
            <person name="Catania T."/>
        </authorList>
    </citation>
    <scope>NUCLEOTIDE SEQUENCE</scope>
    <source>
        <strain evidence="3">S-188037</strain>
    </source>
</reference>
<keyword evidence="1" id="KW-1133">Transmembrane helix</keyword>
<protein>
    <recommendedName>
        <fullName evidence="2">DUF7953 domain-containing protein</fullName>
    </recommendedName>
</protein>
<keyword evidence="1" id="KW-0812">Transmembrane</keyword>
<dbReference type="InterPro" id="IPR057713">
    <property type="entry name" value="DUF7953"/>
</dbReference>
<sequence length="223" mass="25351">MTRIPLNSRADFTASILLFCSVFLFFTSGISSSGVVTLESIQIFRTHELLTAPTVYFSCQGQNKTLLPDIRKKNTLYTFKGEESWQPLAEFLTKKCKRCGFYERDVVLSDDVFDEWEFCPSDFTAPNGEYIRFKDKEFNATFYCPECVPLGKGWNHTSGSDNGETKGKGRHLALVIFITAVASTGFIIGAVVSFGYWLRKKRMEDRARFLKLFNDIEDEMGLG</sequence>
<keyword evidence="4" id="KW-1185">Reference proteome</keyword>
<evidence type="ECO:0000259" key="2">
    <source>
        <dbReference type="Pfam" id="PF25829"/>
    </source>
</evidence>